<dbReference type="InterPro" id="IPR012094">
    <property type="entry name" value="tRNA_Ile_lys_synt"/>
</dbReference>
<dbReference type="EC" id="6.3.4.19" evidence="8"/>
<protein>
    <recommendedName>
        <fullName evidence="8">tRNA(Ile)-lysidine synthase</fullName>
        <ecNumber evidence="8">6.3.4.19</ecNumber>
    </recommendedName>
    <alternativeName>
        <fullName evidence="8">tRNA(Ile)-2-lysyl-cytidine synthase</fullName>
    </alternativeName>
    <alternativeName>
        <fullName evidence="8">tRNA(Ile)-lysidine synthetase</fullName>
    </alternativeName>
</protein>
<dbReference type="Pfam" id="PF11734">
    <property type="entry name" value="TilS_C"/>
    <property type="match status" value="1"/>
</dbReference>
<dbReference type="Proteomes" id="UP001596310">
    <property type="component" value="Unassembled WGS sequence"/>
</dbReference>
<evidence type="ECO:0000256" key="7">
    <source>
        <dbReference type="ARBA" id="ARBA00048539"/>
    </source>
</evidence>
<dbReference type="PANTHER" id="PTHR43033">
    <property type="entry name" value="TRNA(ILE)-LYSIDINE SYNTHASE-RELATED"/>
    <property type="match status" value="1"/>
</dbReference>
<evidence type="ECO:0000313" key="11">
    <source>
        <dbReference type="Proteomes" id="UP001596310"/>
    </source>
</evidence>
<keyword evidence="2 8" id="KW-0963">Cytoplasm</keyword>
<dbReference type="InterPro" id="IPR012796">
    <property type="entry name" value="Lysidine-tRNA-synth_C"/>
</dbReference>
<evidence type="ECO:0000256" key="5">
    <source>
        <dbReference type="ARBA" id="ARBA00022741"/>
    </source>
</evidence>
<sequence>MGKDKTCPAILADQGRLVFTFFDYSENEEKGSGSLQASLSTRFARHWATMTAKLSPLPSVVVAFSGGVDSVVLVELLRSLPAAQRPHLKLAYFNHQLRADSEHEAAFVQQFAQQRHLPLVTGRWQREKSTPVTEANARAARYQFLTATLAAEDHPVLLTAHHQDDLFESILLQLIRSGGVAEMPGLQPQMPFAGGLLLRPMLPFSKAEIRAYAQAGKLTHIEDGTNQTMFTQRNRLRLTVVPELKRENNQLLAHGSRFATELVALRELAAQTTASVIDAMAVMLTETGLRGQLPPALTGLSPTAAQMVWQAFWQRYFPQRPRLKQGVLQALTRLTQAAQGHHQVDLGQGWQLQQSYQKFRILTPTDPVAPGTTAAAASQAAPTGQALPLDQWIQVAGGALGAFTSRPDVDIDLAGSHQAIIQVPPATTTLWWRYSQPGDCLELAQGQHQKLRRRLIDAKVPLDRRAQLWLLTAANKIVWVENIFNYKLSKAPETAKIIYVLWRHDQ</sequence>
<evidence type="ECO:0000256" key="4">
    <source>
        <dbReference type="ARBA" id="ARBA00022694"/>
    </source>
</evidence>
<dbReference type="GO" id="GO:0032267">
    <property type="term" value="F:tRNA(Ile)-lysidine synthase activity"/>
    <property type="evidence" value="ECO:0007669"/>
    <property type="project" value="UniProtKB-EC"/>
</dbReference>
<dbReference type="EMBL" id="JBHSSM010000024">
    <property type="protein sequence ID" value="MFC6316198.1"/>
    <property type="molecule type" value="Genomic_DNA"/>
</dbReference>
<comment type="caution">
    <text evidence="10">The sequence shown here is derived from an EMBL/GenBank/DDBJ whole genome shotgun (WGS) entry which is preliminary data.</text>
</comment>
<comment type="catalytic activity">
    <reaction evidence="7 8">
        <text>cytidine(34) in tRNA(Ile2) + L-lysine + ATP = lysidine(34) in tRNA(Ile2) + AMP + diphosphate + H(+)</text>
        <dbReference type="Rhea" id="RHEA:43744"/>
        <dbReference type="Rhea" id="RHEA-COMP:10625"/>
        <dbReference type="Rhea" id="RHEA-COMP:10670"/>
        <dbReference type="ChEBI" id="CHEBI:15378"/>
        <dbReference type="ChEBI" id="CHEBI:30616"/>
        <dbReference type="ChEBI" id="CHEBI:32551"/>
        <dbReference type="ChEBI" id="CHEBI:33019"/>
        <dbReference type="ChEBI" id="CHEBI:82748"/>
        <dbReference type="ChEBI" id="CHEBI:83665"/>
        <dbReference type="ChEBI" id="CHEBI:456215"/>
        <dbReference type="EC" id="6.3.4.19"/>
    </reaction>
</comment>
<keyword evidence="5 8" id="KW-0547">Nucleotide-binding</keyword>
<dbReference type="NCBIfam" id="TIGR02433">
    <property type="entry name" value="lysidine_TilS_C"/>
    <property type="match status" value="1"/>
</dbReference>
<evidence type="ECO:0000256" key="8">
    <source>
        <dbReference type="HAMAP-Rule" id="MF_01161"/>
    </source>
</evidence>
<keyword evidence="3 8" id="KW-0436">Ligase</keyword>
<keyword evidence="11" id="KW-1185">Reference proteome</keyword>
<comment type="function">
    <text evidence="8">Ligates lysine onto the cytidine present at position 34 of the AUA codon-specific tRNA(Ile) that contains the anticodon CAU, in an ATP-dependent manner. Cytidine is converted to lysidine, thus changing the amino acid specificity of the tRNA from methionine to isoleucine.</text>
</comment>
<name>A0ABW1UT43_9LACO</name>
<evidence type="ECO:0000313" key="10">
    <source>
        <dbReference type="EMBL" id="MFC6316198.1"/>
    </source>
</evidence>
<accession>A0ABW1UT43</accession>
<dbReference type="InterPro" id="IPR014729">
    <property type="entry name" value="Rossmann-like_a/b/a_fold"/>
</dbReference>
<dbReference type="HAMAP" id="MF_01161">
    <property type="entry name" value="tRNA_Ile_lys_synt"/>
    <property type="match status" value="1"/>
</dbReference>
<dbReference type="SUPFAM" id="SSF52402">
    <property type="entry name" value="Adenine nucleotide alpha hydrolases-like"/>
    <property type="match status" value="1"/>
</dbReference>
<gene>
    <name evidence="8 10" type="primary">tilS</name>
    <name evidence="10" type="ORF">ACFQHW_11535</name>
</gene>
<feature type="binding site" evidence="8">
    <location>
        <begin position="65"/>
        <end position="70"/>
    </location>
    <ligand>
        <name>ATP</name>
        <dbReference type="ChEBI" id="CHEBI:30616"/>
    </ligand>
</feature>
<evidence type="ECO:0000256" key="3">
    <source>
        <dbReference type="ARBA" id="ARBA00022598"/>
    </source>
</evidence>
<comment type="subcellular location">
    <subcellularLocation>
        <location evidence="1 8">Cytoplasm</location>
    </subcellularLocation>
</comment>
<evidence type="ECO:0000256" key="1">
    <source>
        <dbReference type="ARBA" id="ARBA00004496"/>
    </source>
</evidence>
<comment type="similarity">
    <text evidence="8">Belongs to the tRNA(Ile)-lysidine synthase family.</text>
</comment>
<dbReference type="InterPro" id="IPR011063">
    <property type="entry name" value="TilS/TtcA_N"/>
</dbReference>
<dbReference type="SUPFAM" id="SSF56037">
    <property type="entry name" value="PheT/TilS domain"/>
    <property type="match status" value="1"/>
</dbReference>
<evidence type="ECO:0000256" key="2">
    <source>
        <dbReference type="ARBA" id="ARBA00022490"/>
    </source>
</evidence>
<reference evidence="11" key="1">
    <citation type="journal article" date="2019" name="Int. J. Syst. Evol. Microbiol.">
        <title>The Global Catalogue of Microorganisms (GCM) 10K type strain sequencing project: providing services to taxonomists for standard genome sequencing and annotation.</title>
        <authorList>
            <consortium name="The Broad Institute Genomics Platform"/>
            <consortium name="The Broad Institute Genome Sequencing Center for Infectious Disease"/>
            <person name="Wu L."/>
            <person name="Ma J."/>
        </authorList>
    </citation>
    <scope>NUCLEOTIDE SEQUENCE [LARGE SCALE GENOMIC DNA]</scope>
    <source>
        <strain evidence="11">CCM 8897</strain>
    </source>
</reference>
<organism evidence="10 11">
    <name type="scientific">Lapidilactobacillus achengensis</name>
    <dbReference type="NCBI Taxonomy" id="2486000"/>
    <lineage>
        <taxon>Bacteria</taxon>
        <taxon>Bacillati</taxon>
        <taxon>Bacillota</taxon>
        <taxon>Bacilli</taxon>
        <taxon>Lactobacillales</taxon>
        <taxon>Lactobacillaceae</taxon>
        <taxon>Lapidilactobacillus</taxon>
    </lineage>
</organism>
<comment type="domain">
    <text evidence="8">The N-terminal region contains the highly conserved SGGXDS motif, predicted to be a P-loop motif involved in ATP binding.</text>
</comment>
<keyword evidence="4 8" id="KW-0819">tRNA processing</keyword>
<dbReference type="Pfam" id="PF01171">
    <property type="entry name" value="ATP_bind_3"/>
    <property type="match status" value="1"/>
</dbReference>
<evidence type="ECO:0000259" key="9">
    <source>
        <dbReference type="SMART" id="SM00977"/>
    </source>
</evidence>
<dbReference type="PANTHER" id="PTHR43033:SF1">
    <property type="entry name" value="TRNA(ILE)-LYSIDINE SYNTHASE-RELATED"/>
    <property type="match status" value="1"/>
</dbReference>
<keyword evidence="6 8" id="KW-0067">ATP-binding</keyword>
<proteinExistence type="inferred from homology"/>
<feature type="domain" description="Lysidine-tRNA(Ile) synthetase C-terminal" evidence="9">
    <location>
        <begin position="430"/>
        <end position="500"/>
    </location>
</feature>
<dbReference type="CDD" id="cd01992">
    <property type="entry name" value="TilS_N"/>
    <property type="match status" value="1"/>
</dbReference>
<dbReference type="Gene3D" id="3.40.50.620">
    <property type="entry name" value="HUPs"/>
    <property type="match status" value="1"/>
</dbReference>
<dbReference type="NCBIfam" id="TIGR02432">
    <property type="entry name" value="lysidine_TilS_N"/>
    <property type="match status" value="1"/>
</dbReference>
<evidence type="ECO:0000256" key="6">
    <source>
        <dbReference type="ARBA" id="ARBA00022840"/>
    </source>
</evidence>
<dbReference type="SMART" id="SM00977">
    <property type="entry name" value="TilS_C"/>
    <property type="match status" value="1"/>
</dbReference>
<dbReference type="RefSeq" id="WP_125597008.1">
    <property type="nucleotide sequence ID" value="NZ_JBHSSM010000024.1"/>
</dbReference>
<dbReference type="InterPro" id="IPR012795">
    <property type="entry name" value="tRNA_Ile_lys_synt_N"/>
</dbReference>